<protein>
    <submittedName>
        <fullName evidence="1">Uncharacterized protein</fullName>
    </submittedName>
</protein>
<reference evidence="1" key="2">
    <citation type="submission" date="2020-02" db="EMBL/GenBank/DDBJ databases">
        <authorList>
            <consortium name="NCBI Pathogen Detection Project"/>
        </authorList>
    </citation>
    <scope>NUCLEOTIDE SEQUENCE</scope>
    <source>
        <strain evidence="1">MA.CK_97/00006015</strain>
    </source>
</reference>
<dbReference type="AlphaFoldDB" id="A0A761S9R0"/>
<gene>
    <name evidence="1" type="ORF">G8X54_004941</name>
</gene>
<reference evidence="1" key="1">
    <citation type="journal article" date="2018" name="Genome Biol.">
        <title>SKESA: strategic k-mer extension for scrupulous assemblies.</title>
        <authorList>
            <person name="Souvorov A."/>
            <person name="Agarwala R."/>
            <person name="Lipman D.J."/>
        </authorList>
    </citation>
    <scope>NUCLEOTIDE SEQUENCE</scope>
    <source>
        <strain evidence="1">MA.CK_97/00006015</strain>
    </source>
</reference>
<sequence length="71" mass="7948">MNLPTAEDRVMRALAREGIHISDSEITLLMSGIKLSQNDKIYQVKGGILHISVTANGLMTRWQKAVRRKDA</sequence>
<accession>A0A761S9R0</accession>
<organism evidence="1">
    <name type="scientific">Salmonella enterica</name>
    <name type="common">Salmonella choleraesuis</name>
    <dbReference type="NCBI Taxonomy" id="28901"/>
    <lineage>
        <taxon>Bacteria</taxon>
        <taxon>Pseudomonadati</taxon>
        <taxon>Pseudomonadota</taxon>
        <taxon>Gammaproteobacteria</taxon>
        <taxon>Enterobacterales</taxon>
        <taxon>Enterobacteriaceae</taxon>
        <taxon>Salmonella</taxon>
    </lineage>
</organism>
<comment type="caution">
    <text evidence="1">The sequence shown here is derived from an EMBL/GenBank/DDBJ whole genome shotgun (WGS) entry which is preliminary data.</text>
</comment>
<dbReference type="EMBL" id="DAAXZP010000057">
    <property type="protein sequence ID" value="HAG3255591.1"/>
    <property type="molecule type" value="Genomic_DNA"/>
</dbReference>
<proteinExistence type="predicted"/>
<name>A0A761S9R0_SALER</name>
<evidence type="ECO:0000313" key="1">
    <source>
        <dbReference type="EMBL" id="HAG3255591.1"/>
    </source>
</evidence>